<gene>
    <name evidence="2" type="ORF">GCM10017600_80790</name>
</gene>
<keyword evidence="1" id="KW-0472">Membrane</keyword>
<reference evidence="2" key="2">
    <citation type="submission" date="2023-01" db="EMBL/GenBank/DDBJ databases">
        <authorList>
            <person name="Sun Q."/>
            <person name="Evtushenko L."/>
        </authorList>
    </citation>
    <scope>NUCLEOTIDE SEQUENCE</scope>
    <source>
        <strain evidence="2">VKM Ac-2007</strain>
    </source>
</reference>
<name>A0A9W6MHY2_9ACTN</name>
<feature type="transmembrane region" description="Helical" evidence="1">
    <location>
        <begin position="13"/>
        <end position="35"/>
    </location>
</feature>
<keyword evidence="1" id="KW-0812">Transmembrane</keyword>
<reference evidence="2" key="1">
    <citation type="journal article" date="2014" name="Int. J. Syst. Evol. Microbiol.">
        <title>Complete genome sequence of Corynebacterium casei LMG S-19264T (=DSM 44701T), isolated from a smear-ripened cheese.</title>
        <authorList>
            <consortium name="US DOE Joint Genome Institute (JGI-PGF)"/>
            <person name="Walter F."/>
            <person name="Albersmeier A."/>
            <person name="Kalinowski J."/>
            <person name="Ruckert C."/>
        </authorList>
    </citation>
    <scope>NUCLEOTIDE SEQUENCE</scope>
    <source>
        <strain evidence="2">VKM Ac-2007</strain>
    </source>
</reference>
<accession>A0A9W6MHY2</accession>
<dbReference type="Proteomes" id="UP001143474">
    <property type="component" value="Unassembled WGS sequence"/>
</dbReference>
<protein>
    <recommendedName>
        <fullName evidence="4">DUF2231 domain-containing protein</fullName>
    </recommendedName>
</protein>
<proteinExistence type="predicted"/>
<feature type="transmembrane region" description="Helical" evidence="1">
    <location>
        <begin position="42"/>
        <end position="60"/>
    </location>
</feature>
<organism evidence="2 3">
    <name type="scientific">Streptosporangium carneum</name>
    <dbReference type="NCBI Taxonomy" id="47481"/>
    <lineage>
        <taxon>Bacteria</taxon>
        <taxon>Bacillati</taxon>
        <taxon>Actinomycetota</taxon>
        <taxon>Actinomycetes</taxon>
        <taxon>Streptosporangiales</taxon>
        <taxon>Streptosporangiaceae</taxon>
        <taxon>Streptosporangium</taxon>
    </lineage>
</organism>
<dbReference type="RefSeq" id="WP_271222895.1">
    <property type="nucleotide sequence ID" value="NZ_BAAAVD010000029.1"/>
</dbReference>
<feature type="transmembrane region" description="Helical" evidence="1">
    <location>
        <begin position="89"/>
        <end position="110"/>
    </location>
</feature>
<evidence type="ECO:0008006" key="4">
    <source>
        <dbReference type="Google" id="ProtNLM"/>
    </source>
</evidence>
<evidence type="ECO:0000256" key="1">
    <source>
        <dbReference type="SAM" id="Phobius"/>
    </source>
</evidence>
<evidence type="ECO:0000313" key="3">
    <source>
        <dbReference type="Proteomes" id="UP001143474"/>
    </source>
</evidence>
<keyword evidence="1" id="KW-1133">Transmembrane helix</keyword>
<dbReference type="EMBL" id="BSEV01000035">
    <property type="protein sequence ID" value="GLK14667.1"/>
    <property type="molecule type" value="Genomic_DNA"/>
</dbReference>
<feature type="transmembrane region" description="Helical" evidence="1">
    <location>
        <begin position="122"/>
        <end position="140"/>
    </location>
</feature>
<sequence length="153" mass="15824">MFDEILGLPSHPLIIHAAVVLTPLLAVLAAVYALAARTRPMLAWAVAPLAVIVPVAVFAARQSGEALLHGRFSSVDGQLGQRIAEHESFATPLLLGALALGLVSLGLVYVSRADRFPKPVGTALSALTVILAVVAGYYVLRAGHSGAVAVWGS</sequence>
<evidence type="ECO:0000313" key="2">
    <source>
        <dbReference type="EMBL" id="GLK14667.1"/>
    </source>
</evidence>
<keyword evidence="3" id="KW-1185">Reference proteome</keyword>
<comment type="caution">
    <text evidence="2">The sequence shown here is derived from an EMBL/GenBank/DDBJ whole genome shotgun (WGS) entry which is preliminary data.</text>
</comment>
<dbReference type="AlphaFoldDB" id="A0A9W6MHY2"/>